<protein>
    <submittedName>
        <fullName evidence="2">Uncharacterized protein</fullName>
    </submittedName>
</protein>
<keyword evidence="1" id="KW-0812">Transmembrane</keyword>
<keyword evidence="1" id="KW-0472">Membrane</keyword>
<organism evidence="2 3">
    <name type="scientific">Anaerobutyricum hallii</name>
    <dbReference type="NCBI Taxonomy" id="39488"/>
    <lineage>
        <taxon>Bacteria</taxon>
        <taxon>Bacillati</taxon>
        <taxon>Bacillota</taxon>
        <taxon>Clostridia</taxon>
        <taxon>Lachnospirales</taxon>
        <taxon>Lachnospiraceae</taxon>
        <taxon>Anaerobutyricum</taxon>
    </lineage>
</organism>
<feature type="transmembrane region" description="Helical" evidence="1">
    <location>
        <begin position="26"/>
        <end position="46"/>
    </location>
</feature>
<evidence type="ECO:0000313" key="3">
    <source>
        <dbReference type="Proteomes" id="UP000095679"/>
    </source>
</evidence>
<dbReference type="Proteomes" id="UP000095679">
    <property type="component" value="Unassembled WGS sequence"/>
</dbReference>
<reference evidence="2 3" key="1">
    <citation type="submission" date="2015-09" db="EMBL/GenBank/DDBJ databases">
        <authorList>
            <consortium name="Pathogen Informatics"/>
        </authorList>
    </citation>
    <scope>NUCLEOTIDE SEQUENCE [LARGE SCALE GENOMIC DNA]</scope>
    <source>
        <strain evidence="2 3">2789STDY5834835</strain>
    </source>
</reference>
<dbReference type="EMBL" id="CYZL01000025">
    <property type="protein sequence ID" value="CUO80900.1"/>
    <property type="molecule type" value="Genomic_DNA"/>
</dbReference>
<accession>A0A174I6R7</accession>
<dbReference type="AlphaFoldDB" id="A0A174I6R7"/>
<proteinExistence type="predicted"/>
<feature type="transmembrane region" description="Helical" evidence="1">
    <location>
        <begin position="99"/>
        <end position="116"/>
    </location>
</feature>
<sequence>MILLFVGGMIVLMVRTNSGFTYPGYIIYLSALYTFYTMITVVVNVVKFRKSGSPILSAAKILNFISAMMSILGLQTAMISRFSENGDNYRKTMNAITGGFVYCIVIFVAVFMLICSRKNKKEGGNR</sequence>
<gene>
    <name evidence="2" type="ORF">ERS852450_02467</name>
</gene>
<evidence type="ECO:0000256" key="1">
    <source>
        <dbReference type="SAM" id="Phobius"/>
    </source>
</evidence>
<evidence type="ECO:0000313" key="2">
    <source>
        <dbReference type="EMBL" id="CUO80900.1"/>
    </source>
</evidence>
<feature type="transmembrane region" description="Helical" evidence="1">
    <location>
        <begin position="58"/>
        <end position="79"/>
    </location>
</feature>
<dbReference type="RefSeq" id="WP_055299404.1">
    <property type="nucleotide sequence ID" value="NZ_CYZL01000025.1"/>
</dbReference>
<name>A0A174I6R7_9FIRM</name>
<keyword evidence="1" id="KW-1133">Transmembrane helix</keyword>